<protein>
    <recommendedName>
        <fullName evidence="4">Imelysin-like domain-containing protein</fullName>
    </recommendedName>
</protein>
<dbReference type="InterPro" id="IPR018976">
    <property type="entry name" value="Imelysin-like"/>
</dbReference>
<dbReference type="KEGG" id="fil:BN1229_v1_3699"/>
<feature type="domain" description="Imelysin-like" evidence="4">
    <location>
        <begin position="45"/>
        <end position="229"/>
    </location>
</feature>
<dbReference type="OrthoDB" id="5729110at2"/>
<keyword evidence="6" id="KW-1185">Reference proteome</keyword>
<evidence type="ECO:0000313" key="5">
    <source>
        <dbReference type="EMBL" id="CPR22260.1"/>
    </source>
</evidence>
<dbReference type="EMBL" id="LN829119">
    <property type="protein sequence ID" value="CPR22260.1"/>
    <property type="molecule type" value="Genomic_DNA"/>
</dbReference>
<feature type="chain" id="PRO_5002306365" description="Imelysin-like domain-containing protein" evidence="3">
    <location>
        <begin position="30"/>
        <end position="373"/>
    </location>
</feature>
<evidence type="ECO:0000256" key="2">
    <source>
        <dbReference type="ARBA" id="ARBA00022729"/>
    </source>
</evidence>
<evidence type="ECO:0000313" key="6">
    <source>
        <dbReference type="Proteomes" id="UP000033187"/>
    </source>
</evidence>
<sequence length="373" mass="40373">MAAVRFVRSAWHVALAAAAVLWAAGPAAAFDHADVARRSLEEHIISSYQDFASRTQSLADATRSFCDARSEAGLAKARSAFKGAVIAWGRIGHIRFGPAVTDNRYDRILFWPDPRHVTMKQVGRLLRTKPEAALKPENVATASVATVGLRALEIVFFGPGSDDFASADKDKTHYRCGLALALSEDLHHTAAVIFEDWTSSDRFQQLWLHPGADNSRYLKPSETTQALVQSFADRLNRMLAFDIPSADGEASNGNGTMPIFGPSGVAIDFLSASLDGLEALLKEGGFLDQSASGSAEDTEDVQQRLNVVLTELRFARRALGLIAQSEARGDFKTIPVAMWKSVRLPVENAREIADETLKAEAGLSSGFNALDGD</sequence>
<accession>A0A0D6JKS5</accession>
<dbReference type="InterPro" id="IPR034984">
    <property type="entry name" value="Imelysin-like_IPPA"/>
</dbReference>
<proteinExistence type="predicted"/>
<dbReference type="Pfam" id="PF09375">
    <property type="entry name" value="Peptidase_M75"/>
    <property type="match status" value="1"/>
</dbReference>
<reference evidence="6" key="1">
    <citation type="submission" date="2015-02" db="EMBL/GenBank/DDBJ databases">
        <authorList>
            <person name="Chooi Y.-H."/>
        </authorList>
    </citation>
    <scope>NUCLEOTIDE SEQUENCE [LARGE SCALE GENOMIC DNA]</scope>
    <source>
        <strain evidence="6">strain Y</strain>
    </source>
</reference>
<comment type="subcellular location">
    <subcellularLocation>
        <location evidence="1">Cell envelope</location>
    </subcellularLocation>
</comment>
<dbReference type="CDD" id="cd14659">
    <property type="entry name" value="Imelysin-like_IPPA"/>
    <property type="match status" value="1"/>
</dbReference>
<dbReference type="RefSeq" id="WP_052744044.1">
    <property type="nucleotide sequence ID" value="NZ_LN829118.1"/>
</dbReference>
<dbReference type="Gene3D" id="1.20.1420.20">
    <property type="entry name" value="M75 peptidase, HXXE motif"/>
    <property type="match status" value="1"/>
</dbReference>
<evidence type="ECO:0000256" key="1">
    <source>
        <dbReference type="ARBA" id="ARBA00004196"/>
    </source>
</evidence>
<feature type="signal peptide" evidence="3">
    <location>
        <begin position="1"/>
        <end position="29"/>
    </location>
</feature>
<name>A0A0D6JKS5_9HYPH</name>
<gene>
    <name evidence="5" type="ORF">YBN1229_v1_3693</name>
</gene>
<evidence type="ECO:0000259" key="4">
    <source>
        <dbReference type="Pfam" id="PF09375"/>
    </source>
</evidence>
<dbReference type="GO" id="GO:0030313">
    <property type="term" value="C:cell envelope"/>
    <property type="evidence" value="ECO:0007669"/>
    <property type="project" value="UniProtKB-SubCell"/>
</dbReference>
<dbReference type="InterPro" id="IPR038352">
    <property type="entry name" value="Imelysin_sf"/>
</dbReference>
<organism evidence="5 6">
    <name type="scientific">Candidatus Filomicrobium marinum</name>
    <dbReference type="NCBI Taxonomy" id="1608628"/>
    <lineage>
        <taxon>Bacteria</taxon>
        <taxon>Pseudomonadati</taxon>
        <taxon>Pseudomonadota</taxon>
        <taxon>Alphaproteobacteria</taxon>
        <taxon>Hyphomicrobiales</taxon>
        <taxon>Hyphomicrobiaceae</taxon>
        <taxon>Filomicrobium</taxon>
    </lineage>
</organism>
<keyword evidence="2 3" id="KW-0732">Signal</keyword>
<dbReference type="Proteomes" id="UP000033187">
    <property type="component" value="Chromosome 1"/>
</dbReference>
<dbReference type="KEGG" id="fiy:BN1229_v1_3693"/>
<dbReference type="AlphaFoldDB" id="A0A0D6JKS5"/>
<evidence type="ECO:0000256" key="3">
    <source>
        <dbReference type="SAM" id="SignalP"/>
    </source>
</evidence>